<accession>A0A2U1Q4D2</accession>
<keyword evidence="5" id="KW-0539">Nucleus</keyword>
<feature type="region of interest" description="Disordered" evidence="6">
    <location>
        <begin position="747"/>
        <end position="782"/>
    </location>
</feature>
<reference evidence="8 9" key="1">
    <citation type="journal article" date="2018" name="Mol. Plant">
        <title>The genome of Artemisia annua provides insight into the evolution of Asteraceae family and artemisinin biosynthesis.</title>
        <authorList>
            <person name="Shen Q."/>
            <person name="Zhang L."/>
            <person name="Liao Z."/>
            <person name="Wang S."/>
            <person name="Yan T."/>
            <person name="Shi P."/>
            <person name="Liu M."/>
            <person name="Fu X."/>
            <person name="Pan Q."/>
            <person name="Wang Y."/>
            <person name="Lv Z."/>
            <person name="Lu X."/>
            <person name="Zhang F."/>
            <person name="Jiang W."/>
            <person name="Ma Y."/>
            <person name="Chen M."/>
            <person name="Hao X."/>
            <person name="Li L."/>
            <person name="Tang Y."/>
            <person name="Lv G."/>
            <person name="Zhou Y."/>
            <person name="Sun X."/>
            <person name="Brodelius P.E."/>
            <person name="Rose J.K.C."/>
            <person name="Tang K."/>
        </authorList>
    </citation>
    <scope>NUCLEOTIDE SEQUENCE [LARGE SCALE GENOMIC DNA]</scope>
    <source>
        <strain evidence="9">cv. Huhao1</strain>
        <tissue evidence="8">Leaf</tissue>
    </source>
</reference>
<dbReference type="AlphaFoldDB" id="A0A2U1Q4D2"/>
<dbReference type="EMBL" id="PKPP01000435">
    <property type="protein sequence ID" value="PWA92802.1"/>
    <property type="molecule type" value="Genomic_DNA"/>
</dbReference>
<sequence>MQWLASSSGMKASSSRSIKTCSNEFCGKSMDVSRPGWKSGGRKVDLCNKCFVAFKRNQFCSVYHKTLKGWKTCQSCQKDFHCGCFASSLYDEINSEFECRGCVAQHANLNQKSDYEETNDGATITRTPRANGGTTIIPTPNDDTTMTSTPCVNDTTISPTPRANDTTITPTPRANGDTITPTPRAIDDTIITPTPCAIDDTTITQTPRVIDETTIIPTPRANDDTTITPTPYVNDDIIITPTARANHDTTTNTPTPRANHDTTTITATPHALEHNASETSSKTRASAQTSEEKRQTERRHENSVPYHFIPRMTNLQVEEIKRGLFESLLDVVKYQMGGLGNRLNGCVGENSPIVMILGEGEIQNGPQEPEVIKLIPLFEKVLTAADTGKSRWLVIPKNCAEHIFPSIDDQESQQIVCQDTEGEDWRFKFRSLPKSKGRMYVLDEFYLYVQAMELSLGDTVTFSRLDPERKLVIGYRKNSSESPSNHLPSAAIASTSRVRNKRGIVKLNNVNGEKGKNKPAMPSMVSQGELNAFPRVESEAPRVAVFARKKSVEVGSTSNSSRKKHKLSEVDTPNEAQEPVSSDHGGNGPFVAVANRVKIKSKKDPKPKLVTEHQNATSAFSFSQVVQGIVKSNNKSAAKAKYKLAKVSKVTKGKPDASASRQSDIPAINVPFSAKRKHFEVGSTSQGKKQKRKLSEVDVTSDEVQEPVPSPSCNGTIELVANGVKIKSTKKLERMIREILNKQGQLIAGNQNATSPSSVSQDKAETSTRKKNSKGKNSLPTLANICKEKAIDSTSAPPNRVPVEPPVSAKGKHIEIGSTSRIADRKRKISAFDPTLKESTELEWSPRAPRSSKGKAVVRSSTPPPKKAPSKDKSVAKKIKNTTLRTIASSKKTKTSNLEPEPQATVEARVAPEPSNVTKKHPRHRTGCRCIICIQPPSGSKHSPTCPCPPCVAKRLRLKNMKEKASQKPPIRRYRKVPEPAEPSKQQTITIRSGLEENQNEGRELSQSAEPSNQQTITVSSGLEENQNERIEPPETAEPSNVQTITVNCDSEEKQNEQSLTGSHSNNTIRPLFDLNLPASDDDDDFVDPTRQYPNGYGGYISE</sequence>
<dbReference type="GO" id="GO:0005634">
    <property type="term" value="C:nucleus"/>
    <property type="evidence" value="ECO:0007669"/>
    <property type="project" value="UniProtKB-SubCell"/>
</dbReference>
<feature type="domain" description="TF-B3" evidence="7">
    <location>
        <begin position="378"/>
        <end position="479"/>
    </location>
</feature>
<dbReference type="PROSITE" id="PS50863">
    <property type="entry name" value="B3"/>
    <property type="match status" value="1"/>
</dbReference>
<organism evidence="8 9">
    <name type="scientific">Artemisia annua</name>
    <name type="common">Sweet wormwood</name>
    <dbReference type="NCBI Taxonomy" id="35608"/>
    <lineage>
        <taxon>Eukaryota</taxon>
        <taxon>Viridiplantae</taxon>
        <taxon>Streptophyta</taxon>
        <taxon>Embryophyta</taxon>
        <taxon>Tracheophyta</taxon>
        <taxon>Spermatophyta</taxon>
        <taxon>Magnoliopsida</taxon>
        <taxon>eudicotyledons</taxon>
        <taxon>Gunneridae</taxon>
        <taxon>Pentapetalae</taxon>
        <taxon>asterids</taxon>
        <taxon>campanulids</taxon>
        <taxon>Asterales</taxon>
        <taxon>Asteraceae</taxon>
        <taxon>Asteroideae</taxon>
        <taxon>Anthemideae</taxon>
        <taxon>Artemisiinae</taxon>
        <taxon>Artemisia</taxon>
    </lineage>
</organism>
<keyword evidence="3" id="KW-0238">DNA-binding</keyword>
<evidence type="ECO:0000256" key="6">
    <source>
        <dbReference type="SAM" id="MobiDB-lite"/>
    </source>
</evidence>
<feature type="region of interest" description="Disordered" evidence="6">
    <location>
        <begin position="551"/>
        <end position="590"/>
    </location>
</feature>
<dbReference type="SUPFAM" id="SSF101936">
    <property type="entry name" value="DNA-binding pseudobarrel domain"/>
    <property type="match status" value="1"/>
</dbReference>
<evidence type="ECO:0000313" key="9">
    <source>
        <dbReference type="Proteomes" id="UP000245207"/>
    </source>
</evidence>
<dbReference type="Proteomes" id="UP000245207">
    <property type="component" value="Unassembled WGS sequence"/>
</dbReference>
<feature type="compositionally biased region" description="Polar residues" evidence="6">
    <location>
        <begin position="277"/>
        <end position="289"/>
    </location>
</feature>
<feature type="compositionally biased region" description="Polar residues" evidence="6">
    <location>
        <begin position="881"/>
        <end position="898"/>
    </location>
</feature>
<dbReference type="InterPro" id="IPR057743">
    <property type="entry name" value="Zfn_VAL1-3_N"/>
</dbReference>
<dbReference type="Pfam" id="PF25813">
    <property type="entry name" value="zf_VAL1_N"/>
    <property type="match status" value="1"/>
</dbReference>
<protein>
    <submittedName>
        <fullName evidence="8">B3 domain-containing protein</fullName>
    </submittedName>
</protein>
<dbReference type="PANTHER" id="PTHR46245:SF2">
    <property type="entry name" value="B3 DOMAIN-CONTAINING TRANSCRIPTION REPRESSOR VAL2"/>
    <property type="match status" value="1"/>
</dbReference>
<feature type="compositionally biased region" description="Basic and acidic residues" evidence="6">
    <location>
        <begin position="290"/>
        <end position="302"/>
    </location>
</feature>
<feature type="region of interest" description="Disordered" evidence="6">
    <location>
        <begin position="117"/>
        <end position="192"/>
    </location>
</feature>
<proteinExistence type="predicted"/>
<evidence type="ECO:0000256" key="3">
    <source>
        <dbReference type="ARBA" id="ARBA00023125"/>
    </source>
</evidence>
<feature type="region of interest" description="Disordered" evidence="6">
    <location>
        <begin position="960"/>
        <end position="1103"/>
    </location>
</feature>
<dbReference type="CDD" id="cd10017">
    <property type="entry name" value="B3_DNA"/>
    <property type="match status" value="1"/>
</dbReference>
<feature type="region of interest" description="Disordered" evidence="6">
    <location>
        <begin position="790"/>
        <end position="809"/>
    </location>
</feature>
<keyword evidence="9" id="KW-1185">Reference proteome</keyword>
<feature type="compositionally biased region" description="Polar residues" evidence="6">
    <location>
        <begin position="1005"/>
        <end position="1025"/>
    </location>
</feature>
<gene>
    <name evidence="8" type="ORF">CTI12_AA070230</name>
</gene>
<feature type="compositionally biased region" description="Polar residues" evidence="6">
    <location>
        <begin position="1038"/>
        <end position="1049"/>
    </location>
</feature>
<evidence type="ECO:0000313" key="8">
    <source>
        <dbReference type="EMBL" id="PWA92802.1"/>
    </source>
</evidence>
<dbReference type="Pfam" id="PF02362">
    <property type="entry name" value="B3"/>
    <property type="match status" value="1"/>
</dbReference>
<evidence type="ECO:0000256" key="5">
    <source>
        <dbReference type="ARBA" id="ARBA00023242"/>
    </source>
</evidence>
<feature type="region of interest" description="Disordered" evidence="6">
    <location>
        <begin position="679"/>
        <end position="711"/>
    </location>
</feature>
<name>A0A2U1Q4D2_ARTAN</name>
<keyword evidence="2" id="KW-0805">Transcription regulation</keyword>
<feature type="region of interest" description="Disordered" evidence="6">
    <location>
        <begin position="839"/>
        <end position="922"/>
    </location>
</feature>
<evidence type="ECO:0000256" key="1">
    <source>
        <dbReference type="ARBA" id="ARBA00004123"/>
    </source>
</evidence>
<evidence type="ECO:0000256" key="2">
    <source>
        <dbReference type="ARBA" id="ARBA00023015"/>
    </source>
</evidence>
<keyword evidence="4" id="KW-0804">Transcription</keyword>
<dbReference type="PANTHER" id="PTHR46245">
    <property type="entry name" value="B3 DOMAIN-CONTAINING PROTEIN OS07G0563300"/>
    <property type="match status" value="1"/>
</dbReference>
<feature type="compositionally biased region" description="Low complexity" evidence="6">
    <location>
        <begin position="134"/>
        <end position="147"/>
    </location>
</feature>
<comment type="caution">
    <text evidence="8">The sequence shown here is derived from an EMBL/GenBank/DDBJ whole genome shotgun (WGS) entry which is preliminary data.</text>
</comment>
<comment type="subcellular location">
    <subcellularLocation>
        <location evidence="1">Nucleus</location>
    </subcellularLocation>
</comment>
<dbReference type="Gene3D" id="2.40.330.10">
    <property type="entry name" value="DNA-binding pseudobarrel domain"/>
    <property type="match status" value="1"/>
</dbReference>
<dbReference type="GO" id="GO:0003677">
    <property type="term" value="F:DNA binding"/>
    <property type="evidence" value="ECO:0007669"/>
    <property type="project" value="UniProtKB-KW"/>
</dbReference>
<dbReference type="InterPro" id="IPR003340">
    <property type="entry name" value="B3_DNA-bd"/>
</dbReference>
<feature type="compositionally biased region" description="Polar residues" evidence="6">
    <location>
        <begin position="1057"/>
        <end position="1069"/>
    </location>
</feature>
<feature type="region of interest" description="Disordered" evidence="6">
    <location>
        <begin position="269"/>
        <end position="304"/>
    </location>
</feature>
<evidence type="ECO:0000256" key="4">
    <source>
        <dbReference type="ARBA" id="ARBA00023163"/>
    </source>
</evidence>
<feature type="compositionally biased region" description="Polar residues" evidence="6">
    <location>
        <begin position="148"/>
        <end position="181"/>
    </location>
</feature>
<feature type="compositionally biased region" description="Polar residues" evidence="6">
    <location>
        <begin position="747"/>
        <end position="761"/>
    </location>
</feature>
<dbReference type="SMART" id="SM01019">
    <property type="entry name" value="B3"/>
    <property type="match status" value="1"/>
</dbReference>
<dbReference type="InterPro" id="IPR015300">
    <property type="entry name" value="DNA-bd_pseudobarrel_sf"/>
</dbReference>
<evidence type="ECO:0000259" key="7">
    <source>
        <dbReference type="PROSITE" id="PS50863"/>
    </source>
</evidence>